<dbReference type="EMBL" id="OU015568">
    <property type="protein sequence ID" value="CAG5090525.1"/>
    <property type="molecule type" value="Genomic_DNA"/>
</dbReference>
<dbReference type="CDD" id="cd00618">
    <property type="entry name" value="PLA2_like"/>
    <property type="match status" value="1"/>
</dbReference>
<sequence>MRVLPFVFAFCRADESTAAPDRNDTTTAPETVELKAAYRNHVVQIDSNAPQSTFSNPKTNVAILSKNLFKLSDERIGLSLFNQIGDWQKQTGYFEHPSADHDLKVKYKAVGKSLALNAMIEQAGFQDSGKLKYYGCYCLPSELYHKDFQWHDTIGKGKPVDAIDRVCQKLINCYKCIHKTYHDCPSQSPYSLHGACSENDTGCGRDLCECDTDFAKEIAEVEDTWNEEYTQRGGFDRSTQCAPHHEDSHPDAMDLIRAGQKETSPRPAVGAKEPVVKNCCGKGLQVNLFNPERQECCKDGSTKAIGTCPL</sequence>
<proteinExistence type="predicted"/>
<dbReference type="InterPro" id="IPR016090">
    <property type="entry name" value="PLA2-like_dom"/>
</dbReference>
<reference evidence="2 3" key="1">
    <citation type="submission" date="2021-04" db="EMBL/GenBank/DDBJ databases">
        <authorList>
            <person name="Bliznina A."/>
        </authorList>
    </citation>
    <scope>NUCLEOTIDE SEQUENCE [LARGE SCALE GENOMIC DNA]</scope>
</reference>
<accession>A0ABN7S8J0</accession>
<dbReference type="InterPro" id="IPR036444">
    <property type="entry name" value="PLipase_A2_dom_sf"/>
</dbReference>
<protein>
    <submittedName>
        <fullName evidence="2">Oidioi.mRNA.OKI2018_I69.PAR.g12636.t1.cds</fullName>
    </submittedName>
</protein>
<feature type="domain" description="Phospholipase A2-like central" evidence="1">
    <location>
        <begin position="112"/>
        <end position="242"/>
    </location>
</feature>
<dbReference type="Gene3D" id="1.20.90.10">
    <property type="entry name" value="Phospholipase A2 domain"/>
    <property type="match status" value="1"/>
</dbReference>
<dbReference type="SUPFAM" id="SSF48619">
    <property type="entry name" value="Phospholipase A2, PLA2"/>
    <property type="match status" value="1"/>
</dbReference>
<evidence type="ECO:0000313" key="3">
    <source>
        <dbReference type="Proteomes" id="UP001158576"/>
    </source>
</evidence>
<dbReference type="SMART" id="SM00085">
    <property type="entry name" value="PA2c"/>
    <property type="match status" value="1"/>
</dbReference>
<evidence type="ECO:0000313" key="2">
    <source>
        <dbReference type="EMBL" id="CAG5090525.1"/>
    </source>
</evidence>
<organism evidence="2 3">
    <name type="scientific">Oikopleura dioica</name>
    <name type="common">Tunicate</name>
    <dbReference type="NCBI Taxonomy" id="34765"/>
    <lineage>
        <taxon>Eukaryota</taxon>
        <taxon>Metazoa</taxon>
        <taxon>Chordata</taxon>
        <taxon>Tunicata</taxon>
        <taxon>Appendicularia</taxon>
        <taxon>Copelata</taxon>
        <taxon>Oikopleuridae</taxon>
        <taxon>Oikopleura</taxon>
    </lineage>
</organism>
<dbReference type="Proteomes" id="UP001158576">
    <property type="component" value="Chromosome PAR"/>
</dbReference>
<evidence type="ECO:0000259" key="1">
    <source>
        <dbReference type="SMART" id="SM00085"/>
    </source>
</evidence>
<name>A0ABN7S8J0_OIKDI</name>
<keyword evidence="3" id="KW-1185">Reference proteome</keyword>
<gene>
    <name evidence="2" type="ORF">OKIOD_LOCUS4194</name>
</gene>